<gene>
    <name evidence="1" type="ORF">K9W45_03150</name>
</gene>
<dbReference type="InterPro" id="IPR002763">
    <property type="entry name" value="DUF72"/>
</dbReference>
<dbReference type="SUPFAM" id="SSF117396">
    <property type="entry name" value="TM1631-like"/>
    <property type="match status" value="1"/>
</dbReference>
<dbReference type="Proteomes" id="UP001201020">
    <property type="component" value="Chromosome"/>
</dbReference>
<accession>A0A9Y1BM61</accession>
<dbReference type="Pfam" id="PF01904">
    <property type="entry name" value="DUF72"/>
    <property type="match status" value="1"/>
</dbReference>
<dbReference type="Gene3D" id="3.20.20.410">
    <property type="entry name" value="Protein of unknown function UPF0759"/>
    <property type="match status" value="1"/>
</dbReference>
<evidence type="ECO:0000313" key="1">
    <source>
        <dbReference type="EMBL" id="UJG41467.1"/>
    </source>
</evidence>
<proteinExistence type="predicted"/>
<name>A0A9Y1BM61_9ARCH</name>
<organism evidence="1">
    <name type="scientific">Candidatus Heimdallarchaeum aukensis</name>
    <dbReference type="NCBI Taxonomy" id="2876573"/>
    <lineage>
        <taxon>Archaea</taxon>
        <taxon>Promethearchaeati</taxon>
        <taxon>Candidatus Heimdallarchaeota</taxon>
        <taxon>Candidatus Heimdallarchaeia (ex Rinke et al. 2021) (nom. nud.)</taxon>
        <taxon>Candidatus Heimdallarchaeales</taxon>
        <taxon>Candidatus Heimdallarchaeaceae</taxon>
        <taxon>Candidatus Heimdallarchaeum</taxon>
    </lineage>
</organism>
<reference evidence="1" key="1">
    <citation type="journal article" date="2022" name="Nat. Microbiol.">
        <title>Unique mobile elements and scalable gene flow at the prokaryote-eukaryote boundary revealed by circularized Asgard archaea genomes.</title>
        <authorList>
            <person name="Wu F."/>
            <person name="Speth D.R."/>
            <person name="Philosof A."/>
            <person name="Cremiere A."/>
            <person name="Narayanan A."/>
            <person name="Barco R.A."/>
            <person name="Connon S.A."/>
            <person name="Amend J.P."/>
            <person name="Antoshechkin I.A."/>
            <person name="Orphan V.J."/>
        </authorList>
    </citation>
    <scope>NUCLEOTIDE SEQUENCE</scope>
    <source>
        <strain evidence="1">PM71</strain>
    </source>
</reference>
<dbReference type="PANTHER" id="PTHR30348:SF4">
    <property type="entry name" value="DUF72 DOMAIN-CONTAINING PROTEIN"/>
    <property type="match status" value="1"/>
</dbReference>
<protein>
    <submittedName>
        <fullName evidence="1">DUF72 domain-containing protein</fullName>
    </submittedName>
</protein>
<dbReference type="InterPro" id="IPR036520">
    <property type="entry name" value="UPF0759_sf"/>
</dbReference>
<dbReference type="EMBL" id="CP084166">
    <property type="protein sequence ID" value="UJG41467.1"/>
    <property type="molecule type" value="Genomic_DNA"/>
</dbReference>
<sequence>METKKIYVGCTGFNYNSWMAKKGGFYPPSISQDKLLSYYVTKFPTVEVNSTYYTIPSKETTQKWAKSLPEGFIITAKIPKVISQAENVSQTQDYLDKFLDAMEPLKKNLGPLVLQFSPSFKKEKRTEKELEAFLEEFPLKNFQLAIEFRDENWFSNDIFEILNSFKVGLVSSFLPYIKFKIIDQVEVNYFYLRLIGSWDVNIEEGKIVLDRTNLLKDIVELVSYYFSKNKTKDTCFIYVNNHLTGFAPPTAKQLVKEFEKKGFSPINPLTDKYEGQVSLESFLEK</sequence>
<dbReference type="AlphaFoldDB" id="A0A9Y1BM61"/>
<dbReference type="PANTHER" id="PTHR30348">
    <property type="entry name" value="UNCHARACTERIZED PROTEIN YECE"/>
    <property type="match status" value="1"/>
</dbReference>